<dbReference type="SUPFAM" id="SSF55120">
    <property type="entry name" value="Pseudouridine synthase"/>
    <property type="match status" value="1"/>
</dbReference>
<dbReference type="PANTHER" id="PTHR21600:SF83">
    <property type="entry name" value="PSEUDOURIDYLATE SYNTHASE RPUSD4, MITOCHONDRIAL"/>
    <property type="match status" value="1"/>
</dbReference>
<dbReference type="Pfam" id="PF00849">
    <property type="entry name" value="PseudoU_synth_2"/>
    <property type="match status" value="1"/>
</dbReference>
<evidence type="ECO:0000259" key="3">
    <source>
        <dbReference type="Pfam" id="PF00849"/>
    </source>
</evidence>
<dbReference type="GO" id="GO:0009982">
    <property type="term" value="F:pseudouridine synthase activity"/>
    <property type="evidence" value="ECO:0007669"/>
    <property type="project" value="InterPro"/>
</dbReference>
<dbReference type="Gene3D" id="3.30.2350.10">
    <property type="entry name" value="Pseudouridine synthase"/>
    <property type="match status" value="1"/>
</dbReference>
<keyword evidence="5" id="KW-1185">Reference proteome</keyword>
<organism evidence="4 5">
    <name type="scientific">Fodinibius salipaludis</name>
    <dbReference type="NCBI Taxonomy" id="2032627"/>
    <lineage>
        <taxon>Bacteria</taxon>
        <taxon>Pseudomonadati</taxon>
        <taxon>Balneolota</taxon>
        <taxon>Balneolia</taxon>
        <taxon>Balneolales</taxon>
        <taxon>Balneolaceae</taxon>
        <taxon>Fodinibius</taxon>
    </lineage>
</organism>
<dbReference type="Proteomes" id="UP000218831">
    <property type="component" value="Unassembled WGS sequence"/>
</dbReference>
<feature type="domain" description="Pseudouridine synthase RsuA/RluA-like" evidence="3">
    <location>
        <begin position="18"/>
        <end position="170"/>
    </location>
</feature>
<dbReference type="InterPro" id="IPR020103">
    <property type="entry name" value="PsdUridine_synth_cat_dom_sf"/>
</dbReference>
<evidence type="ECO:0000313" key="5">
    <source>
        <dbReference type="Proteomes" id="UP000218831"/>
    </source>
</evidence>
<sequence>MKQTQTDPNIPIIYEDEHLLIIEKPAGVLSQKDHTGDPDVLTLCKQYLSRSQNNPFLGLIHRLDRPVSGLMLLAKNRNAANNLSKQVRDRTIQKTYWAITAGSPPRNGVLTHRLYKNSDTNIVEVVPSNQEKGKRAELSFAKLEESDNLHLLSVHLQTGRPHQIRVQLAHEGYPIWGDYKYGQNQPDGRTMALRAVELVFKHPHTAQHVQFELAPPSEHPWTQFSIAHQ</sequence>
<name>A0A2A2GAR2_9BACT</name>
<dbReference type="GO" id="GO:0140098">
    <property type="term" value="F:catalytic activity, acting on RNA"/>
    <property type="evidence" value="ECO:0007669"/>
    <property type="project" value="UniProtKB-ARBA"/>
</dbReference>
<dbReference type="EMBL" id="NSKE01000006">
    <property type="protein sequence ID" value="PAU93902.1"/>
    <property type="molecule type" value="Genomic_DNA"/>
</dbReference>
<reference evidence="4 5" key="1">
    <citation type="submission" date="2017-08" db="EMBL/GenBank/DDBJ databases">
        <title>Aliifodinibius alkalisoli sp. nov., isolated from saline alkaline soil.</title>
        <authorList>
            <person name="Liu D."/>
            <person name="Zhang G."/>
        </authorList>
    </citation>
    <scope>NUCLEOTIDE SEQUENCE [LARGE SCALE GENOMIC DNA]</scope>
    <source>
        <strain evidence="4 5">WN023</strain>
    </source>
</reference>
<dbReference type="PANTHER" id="PTHR21600">
    <property type="entry name" value="MITOCHONDRIAL RNA PSEUDOURIDINE SYNTHASE"/>
    <property type="match status" value="1"/>
</dbReference>
<dbReference type="GO" id="GO:0006396">
    <property type="term" value="P:RNA processing"/>
    <property type="evidence" value="ECO:0007669"/>
    <property type="project" value="UniProtKB-ARBA"/>
</dbReference>
<keyword evidence="2" id="KW-0413">Isomerase</keyword>
<gene>
    <name evidence="4" type="ORF">CK503_09525</name>
</gene>
<accession>A0A2A2GAR2</accession>
<dbReference type="OrthoDB" id="9807829at2"/>
<dbReference type="InterPro" id="IPR006145">
    <property type="entry name" value="PsdUridine_synth_RsuA/RluA"/>
</dbReference>
<proteinExistence type="inferred from homology"/>
<comment type="caution">
    <text evidence="4">The sequence shown here is derived from an EMBL/GenBank/DDBJ whole genome shotgun (WGS) entry which is preliminary data.</text>
</comment>
<evidence type="ECO:0000313" key="4">
    <source>
        <dbReference type="EMBL" id="PAU93902.1"/>
    </source>
</evidence>
<dbReference type="InterPro" id="IPR050188">
    <property type="entry name" value="RluA_PseudoU_synthase"/>
</dbReference>
<dbReference type="AlphaFoldDB" id="A0A2A2GAR2"/>
<dbReference type="CDD" id="cd02869">
    <property type="entry name" value="PseudoU_synth_RluA_like"/>
    <property type="match status" value="1"/>
</dbReference>
<evidence type="ECO:0000256" key="1">
    <source>
        <dbReference type="ARBA" id="ARBA00010876"/>
    </source>
</evidence>
<dbReference type="InterPro" id="IPR006224">
    <property type="entry name" value="PsdUridine_synth_RluA-like_CS"/>
</dbReference>
<comment type="similarity">
    <text evidence="1">Belongs to the pseudouridine synthase RluA family.</text>
</comment>
<evidence type="ECO:0000256" key="2">
    <source>
        <dbReference type="ARBA" id="ARBA00023235"/>
    </source>
</evidence>
<dbReference type="RefSeq" id="WP_095606578.1">
    <property type="nucleotide sequence ID" value="NZ_NSKE01000006.1"/>
</dbReference>
<dbReference type="GO" id="GO:0003723">
    <property type="term" value="F:RNA binding"/>
    <property type="evidence" value="ECO:0007669"/>
    <property type="project" value="InterPro"/>
</dbReference>
<protein>
    <submittedName>
        <fullName evidence="4">RNA pseudouridine synthase</fullName>
    </submittedName>
</protein>
<dbReference type="PROSITE" id="PS01129">
    <property type="entry name" value="PSI_RLU"/>
    <property type="match status" value="1"/>
</dbReference>
<dbReference type="GO" id="GO:0001522">
    <property type="term" value="P:pseudouridine synthesis"/>
    <property type="evidence" value="ECO:0007669"/>
    <property type="project" value="InterPro"/>
</dbReference>